<evidence type="ECO:0000256" key="1">
    <source>
        <dbReference type="ARBA" id="ARBA00006247"/>
    </source>
</evidence>
<dbReference type="SUPFAM" id="SSF53187">
    <property type="entry name" value="Zn-dependent exopeptidases"/>
    <property type="match status" value="1"/>
</dbReference>
<dbReference type="InterPro" id="IPR036264">
    <property type="entry name" value="Bact_exopeptidase_dim_dom"/>
</dbReference>
<dbReference type="InterPro" id="IPR011650">
    <property type="entry name" value="Peptidase_M20_dimer"/>
</dbReference>
<keyword evidence="4" id="KW-0378">Hydrolase</keyword>
<dbReference type="InterPro" id="IPR047177">
    <property type="entry name" value="Pept_M20A"/>
</dbReference>
<evidence type="ECO:0000256" key="4">
    <source>
        <dbReference type="ARBA" id="ARBA00022801"/>
    </source>
</evidence>
<comment type="caution">
    <text evidence="7">The sequence shown here is derived from an EMBL/GenBank/DDBJ whole genome shotgun (WGS) entry which is preliminary data.</text>
</comment>
<proteinExistence type="inferred from homology"/>
<dbReference type="PANTHER" id="PTHR45962">
    <property type="entry name" value="N-FATTY-ACYL-AMINO ACID SYNTHASE/HYDROLASE PM20D1"/>
    <property type="match status" value="1"/>
</dbReference>
<feature type="domain" description="Peptidase M20 dimerisation" evidence="6">
    <location>
        <begin position="199"/>
        <end position="345"/>
    </location>
</feature>
<dbReference type="Gene3D" id="3.40.630.10">
    <property type="entry name" value="Zn peptidases"/>
    <property type="match status" value="1"/>
</dbReference>
<keyword evidence="5" id="KW-0862">Zinc</keyword>
<protein>
    <submittedName>
        <fullName evidence="7">M20 family peptidase</fullName>
    </submittedName>
</protein>
<evidence type="ECO:0000256" key="2">
    <source>
        <dbReference type="ARBA" id="ARBA00022670"/>
    </source>
</evidence>
<organism evidence="7 8">
    <name type="scientific">Dermacoccus profundi</name>
    <dbReference type="NCBI Taxonomy" id="322602"/>
    <lineage>
        <taxon>Bacteria</taxon>
        <taxon>Bacillati</taxon>
        <taxon>Actinomycetota</taxon>
        <taxon>Actinomycetes</taxon>
        <taxon>Micrococcales</taxon>
        <taxon>Dermacoccaceae</taxon>
        <taxon>Dermacoccus</taxon>
    </lineage>
</organism>
<dbReference type="Gene3D" id="1.10.150.900">
    <property type="match status" value="1"/>
</dbReference>
<dbReference type="Pfam" id="PF07687">
    <property type="entry name" value="M20_dimer"/>
    <property type="match status" value="1"/>
</dbReference>
<accession>A0ABN2CIU7</accession>
<evidence type="ECO:0000313" key="8">
    <source>
        <dbReference type="Proteomes" id="UP001500350"/>
    </source>
</evidence>
<evidence type="ECO:0000313" key="7">
    <source>
        <dbReference type="EMBL" id="GAA1558389.1"/>
    </source>
</evidence>
<reference evidence="7 8" key="1">
    <citation type="journal article" date="2019" name="Int. J. Syst. Evol. Microbiol.">
        <title>The Global Catalogue of Microorganisms (GCM) 10K type strain sequencing project: providing services to taxonomists for standard genome sequencing and annotation.</title>
        <authorList>
            <consortium name="The Broad Institute Genomics Platform"/>
            <consortium name="The Broad Institute Genome Sequencing Center for Infectious Disease"/>
            <person name="Wu L."/>
            <person name="Ma J."/>
        </authorList>
    </citation>
    <scope>NUCLEOTIDE SEQUENCE [LARGE SCALE GENOMIC DNA]</scope>
    <source>
        <strain evidence="7 8">JCM 14589</strain>
    </source>
</reference>
<comment type="similarity">
    <text evidence="1">Belongs to the peptidase M20A family.</text>
</comment>
<gene>
    <name evidence="7" type="ORF">GCM10009763_03990</name>
</gene>
<dbReference type="Proteomes" id="UP001500350">
    <property type="component" value="Unassembled WGS sequence"/>
</dbReference>
<evidence type="ECO:0000259" key="6">
    <source>
        <dbReference type="Pfam" id="PF07687"/>
    </source>
</evidence>
<keyword evidence="2" id="KW-0645">Protease</keyword>
<keyword evidence="3" id="KW-0479">Metal-binding</keyword>
<dbReference type="RefSeq" id="WP_241511009.1">
    <property type="nucleotide sequence ID" value="NZ_BAAANW010000003.1"/>
</dbReference>
<evidence type="ECO:0000256" key="3">
    <source>
        <dbReference type="ARBA" id="ARBA00022723"/>
    </source>
</evidence>
<evidence type="ECO:0000256" key="5">
    <source>
        <dbReference type="ARBA" id="ARBA00022833"/>
    </source>
</evidence>
<dbReference type="PANTHER" id="PTHR45962:SF1">
    <property type="entry name" value="N-FATTY-ACYL-AMINO ACID SYNTHASE_HYDROLASE PM20D1"/>
    <property type="match status" value="1"/>
</dbReference>
<dbReference type="Gene3D" id="3.30.70.360">
    <property type="match status" value="1"/>
</dbReference>
<keyword evidence="8" id="KW-1185">Reference proteome</keyword>
<dbReference type="Pfam" id="PF01546">
    <property type="entry name" value="Peptidase_M20"/>
    <property type="match status" value="1"/>
</dbReference>
<name>A0ABN2CIU7_9MICO</name>
<dbReference type="InterPro" id="IPR002933">
    <property type="entry name" value="Peptidase_M20"/>
</dbReference>
<dbReference type="SUPFAM" id="SSF55031">
    <property type="entry name" value="Bacterial exopeptidase dimerisation domain"/>
    <property type="match status" value="1"/>
</dbReference>
<sequence>MSNHDPAQAMTDDDAVAAFRAALRHPTVAGSAYDAAVFSAFHETLRSSFSLLFAAAESVEVPGDALLLRVGGTTDADPLVLMAHQDVVPIEPSDTWTHPPFDAHDDGEFLWGRGTLDDKGSLVAICVAIERLLGRGVTPRRDVWLSFGADEEVMGHHAAAAVEALQARGVTPFVVLDEGGAVASEVFPGVTKPVAMIGVAEKGTADLRLVAHGDGGHASTPKRGGATAKLARAISALDANPAPARLTPTAVAMFDAVAEVAARPLSLVLGRIGSASGLFARVLTRLGPETAAIVRTTRAVTMLEGSKAQNVIATTATAGVNMRIGVGESLDEAVRAVERAVAPHAQVELIGGSGPTQVAPVDHPAFETLRRVTREVLADAHVAPYVMNQATDARHFHAVWPHVYRFTPFHMSKAQRESLHNVDERITRASWLEGVRWYERLVEEA</sequence>
<dbReference type="EMBL" id="BAAANW010000003">
    <property type="protein sequence ID" value="GAA1558389.1"/>
    <property type="molecule type" value="Genomic_DNA"/>
</dbReference>